<evidence type="ECO:0008006" key="3">
    <source>
        <dbReference type="Google" id="ProtNLM"/>
    </source>
</evidence>
<dbReference type="EMBL" id="NITZ01000011">
    <property type="protein sequence ID" value="PHM48330.1"/>
    <property type="molecule type" value="Genomic_DNA"/>
</dbReference>
<sequence>MKRIDIYIEMLSFALPYIRNVQTLSPIRKGRDKSCYHEAELLHDIVKSLRETKNCNHDIYFLNNQARYYLENANSKICANYQFHKERIKMLFELVPDEMKKQLQWSGPEL</sequence>
<evidence type="ECO:0000313" key="1">
    <source>
        <dbReference type="EMBL" id="PHM48330.1"/>
    </source>
</evidence>
<dbReference type="Proteomes" id="UP000221980">
    <property type="component" value="Unassembled WGS sequence"/>
</dbReference>
<proteinExistence type="predicted"/>
<accession>A0A2D0JPX9</accession>
<keyword evidence="2" id="KW-1185">Reference proteome</keyword>
<reference evidence="1 2" key="1">
    <citation type="journal article" date="2017" name="Nat. Microbiol.">
        <title>Natural product diversity associated with the nematode symbionts Photorhabdus and Xenorhabdus.</title>
        <authorList>
            <person name="Tobias N.J."/>
            <person name="Wolff H."/>
            <person name="Djahanschiri B."/>
            <person name="Grundmann F."/>
            <person name="Kronenwerth M."/>
            <person name="Shi Y.M."/>
            <person name="Simonyi S."/>
            <person name="Grun P."/>
            <person name="Shapiro-Ilan D."/>
            <person name="Pidot S.J."/>
            <person name="Stinear T.P."/>
            <person name="Ebersberger I."/>
            <person name="Bode H.B."/>
        </authorList>
    </citation>
    <scope>NUCLEOTIDE SEQUENCE [LARGE SCALE GENOMIC DNA]</scope>
    <source>
        <strain evidence="1 2">DSM 17902</strain>
    </source>
</reference>
<organism evidence="1 2">
    <name type="scientific">Xenorhabdus miraniensis</name>
    <dbReference type="NCBI Taxonomy" id="351674"/>
    <lineage>
        <taxon>Bacteria</taxon>
        <taxon>Pseudomonadati</taxon>
        <taxon>Pseudomonadota</taxon>
        <taxon>Gammaproteobacteria</taxon>
        <taxon>Enterobacterales</taxon>
        <taxon>Morganellaceae</taxon>
        <taxon>Xenorhabdus</taxon>
    </lineage>
</organism>
<name>A0A2D0JPX9_9GAMM</name>
<comment type="caution">
    <text evidence="1">The sequence shown here is derived from an EMBL/GenBank/DDBJ whole genome shotgun (WGS) entry which is preliminary data.</text>
</comment>
<evidence type="ECO:0000313" key="2">
    <source>
        <dbReference type="Proteomes" id="UP000221980"/>
    </source>
</evidence>
<protein>
    <recommendedName>
        <fullName evidence="3">Zinc ABC transporter substrate-binding protein</fullName>
    </recommendedName>
</protein>
<gene>
    <name evidence="1" type="ORF">Xmir_02402</name>
</gene>
<dbReference type="AlphaFoldDB" id="A0A2D0JPX9"/>
<dbReference type="OrthoDB" id="6919103at2"/>
<dbReference type="RefSeq" id="WP_099114484.1">
    <property type="nucleotide sequence ID" value="NZ_CAWNQI010000013.1"/>
</dbReference>